<protein>
    <recommendedName>
        <fullName evidence="1">DUF659 domain-containing protein</fullName>
    </recommendedName>
</protein>
<evidence type="ECO:0000313" key="4">
    <source>
        <dbReference type="Proteomes" id="UP001152523"/>
    </source>
</evidence>
<dbReference type="InterPro" id="IPR012337">
    <property type="entry name" value="RNaseH-like_sf"/>
</dbReference>
<evidence type="ECO:0000259" key="1">
    <source>
        <dbReference type="Pfam" id="PF04937"/>
    </source>
</evidence>
<evidence type="ECO:0000313" key="2">
    <source>
        <dbReference type="EMBL" id="CAH9078429.1"/>
    </source>
</evidence>
<evidence type="ECO:0000313" key="3">
    <source>
        <dbReference type="EMBL" id="CAH9127288.1"/>
    </source>
</evidence>
<organism evidence="3 4">
    <name type="scientific">Cuscuta epithymum</name>
    <dbReference type="NCBI Taxonomy" id="186058"/>
    <lineage>
        <taxon>Eukaryota</taxon>
        <taxon>Viridiplantae</taxon>
        <taxon>Streptophyta</taxon>
        <taxon>Embryophyta</taxon>
        <taxon>Tracheophyta</taxon>
        <taxon>Spermatophyta</taxon>
        <taxon>Magnoliopsida</taxon>
        <taxon>eudicotyledons</taxon>
        <taxon>Gunneridae</taxon>
        <taxon>Pentapetalae</taxon>
        <taxon>asterids</taxon>
        <taxon>lamiids</taxon>
        <taxon>Solanales</taxon>
        <taxon>Convolvulaceae</taxon>
        <taxon>Cuscuteae</taxon>
        <taxon>Cuscuta</taxon>
        <taxon>Cuscuta subgen. Cuscuta</taxon>
    </lineage>
</organism>
<dbReference type="InterPro" id="IPR007021">
    <property type="entry name" value="DUF659"/>
</dbReference>
<feature type="domain" description="DUF659" evidence="1">
    <location>
        <begin position="1"/>
        <end position="115"/>
    </location>
</feature>
<reference evidence="3" key="1">
    <citation type="submission" date="2022-07" db="EMBL/GenBank/DDBJ databases">
        <authorList>
            <person name="Macas J."/>
            <person name="Novak P."/>
            <person name="Neumann P."/>
        </authorList>
    </citation>
    <scope>NUCLEOTIDE SEQUENCE</scope>
</reference>
<sequence>MTDAWTDRKKRSIMNLCVNCKEGTCFLSSKDVSTESHTGEYIFDYVDKCIEEVGPENVVQVVTDNATNNVLAAKYLKEKRPHIFWIGCAAHTIDLMLEGISKLARFKKVIDQAKSLTIFIYAHHKTLAMMRAFTKKRDIVRPGITRFVTCFLTLQSLLEKKNSNKVYVW</sequence>
<dbReference type="AlphaFoldDB" id="A0AAV0EVK7"/>
<comment type="caution">
    <text evidence="3">The sequence shown here is derived from an EMBL/GenBank/DDBJ whole genome shotgun (WGS) entry which is preliminary data.</text>
</comment>
<dbReference type="EMBL" id="CAMAPF010000032">
    <property type="protein sequence ID" value="CAH9078429.1"/>
    <property type="molecule type" value="Genomic_DNA"/>
</dbReference>
<dbReference type="SUPFAM" id="SSF53098">
    <property type="entry name" value="Ribonuclease H-like"/>
    <property type="match status" value="1"/>
</dbReference>
<proteinExistence type="predicted"/>
<dbReference type="PANTHER" id="PTHR32166:SF74">
    <property type="entry name" value="OS05G0256350 PROTEIN"/>
    <property type="match status" value="1"/>
</dbReference>
<accession>A0AAV0EVK7</accession>
<dbReference type="Pfam" id="PF04937">
    <property type="entry name" value="DUF659"/>
    <property type="match status" value="1"/>
</dbReference>
<dbReference type="PANTHER" id="PTHR32166">
    <property type="entry name" value="OSJNBA0013A04.12 PROTEIN"/>
    <property type="match status" value="1"/>
</dbReference>
<dbReference type="EMBL" id="CAMAPF010000946">
    <property type="protein sequence ID" value="CAH9127288.1"/>
    <property type="molecule type" value="Genomic_DNA"/>
</dbReference>
<name>A0AAV0EVK7_9ASTE</name>
<gene>
    <name evidence="3" type="ORF">CEPIT_LOCUS28202</name>
    <name evidence="2" type="ORF">CEPIT_LOCUS6546</name>
</gene>
<dbReference type="Proteomes" id="UP001152523">
    <property type="component" value="Unassembled WGS sequence"/>
</dbReference>
<keyword evidence="4" id="KW-1185">Reference proteome</keyword>